<evidence type="ECO:0000256" key="7">
    <source>
        <dbReference type="ARBA" id="ARBA00023128"/>
    </source>
</evidence>
<feature type="coiled-coil region" evidence="11">
    <location>
        <begin position="196"/>
        <end position="225"/>
    </location>
</feature>
<dbReference type="Proteomes" id="UP000030669">
    <property type="component" value="Unassembled WGS sequence"/>
</dbReference>
<dbReference type="PANTHER" id="PTHR31961:SF3">
    <property type="entry name" value="SENSITIVE TO HIGH EXPRESSION PROTEIN 9, MITOCHONDRIAL"/>
    <property type="match status" value="1"/>
</dbReference>
<evidence type="ECO:0000256" key="8">
    <source>
        <dbReference type="ARBA" id="ARBA00023136"/>
    </source>
</evidence>
<dbReference type="eggNOG" id="ENOG502QQ1E">
    <property type="taxonomic scope" value="Eukaryota"/>
</dbReference>
<feature type="region of interest" description="Disordered" evidence="12">
    <location>
        <begin position="329"/>
        <end position="353"/>
    </location>
</feature>
<dbReference type="GO" id="GO:0007007">
    <property type="term" value="P:inner mitochondrial membrane organization"/>
    <property type="evidence" value="ECO:0007669"/>
    <property type="project" value="TreeGrafter"/>
</dbReference>
<gene>
    <name evidence="13" type="ORF">GLOTRDRAFT_111396</name>
</gene>
<evidence type="ECO:0000256" key="11">
    <source>
        <dbReference type="SAM" id="Coils"/>
    </source>
</evidence>
<keyword evidence="2 10" id="KW-0812">Transmembrane</keyword>
<feature type="compositionally biased region" description="Basic and acidic residues" evidence="12">
    <location>
        <begin position="150"/>
        <end position="163"/>
    </location>
</feature>
<dbReference type="GO" id="GO:0005743">
    <property type="term" value="C:mitochondrial inner membrane"/>
    <property type="evidence" value="ECO:0007669"/>
    <property type="project" value="UniProtKB-SubCell"/>
</dbReference>
<keyword evidence="4 10" id="KW-0809">Transit peptide</keyword>
<feature type="region of interest" description="Disordered" evidence="12">
    <location>
        <begin position="150"/>
        <end position="170"/>
    </location>
</feature>
<evidence type="ECO:0000313" key="14">
    <source>
        <dbReference type="Proteomes" id="UP000030669"/>
    </source>
</evidence>
<evidence type="ECO:0000256" key="2">
    <source>
        <dbReference type="ARBA" id="ARBA00022692"/>
    </source>
</evidence>
<keyword evidence="14" id="KW-1185">Reference proteome</keyword>
<feature type="compositionally biased region" description="Low complexity" evidence="12">
    <location>
        <begin position="51"/>
        <end position="79"/>
    </location>
</feature>
<dbReference type="EMBL" id="KB469303">
    <property type="protein sequence ID" value="EPQ54748.1"/>
    <property type="molecule type" value="Genomic_DNA"/>
</dbReference>
<dbReference type="Pfam" id="PF05546">
    <property type="entry name" value="She9_MDM33"/>
    <property type="match status" value="1"/>
</dbReference>
<comment type="subunit">
    <text evidence="10">Homooligomer.</text>
</comment>
<evidence type="ECO:0000256" key="1">
    <source>
        <dbReference type="ARBA" id="ARBA00007472"/>
    </source>
</evidence>
<keyword evidence="7 10" id="KW-0496">Mitochondrion</keyword>
<proteinExistence type="inferred from homology"/>
<evidence type="ECO:0000256" key="4">
    <source>
        <dbReference type="ARBA" id="ARBA00022946"/>
    </source>
</evidence>
<comment type="function">
    <text evidence="9">Required for the maintenance of the structure of the mitochondrial inner membrane. Involved in mitochondrial morphology. Causes growth arrest when highly overexpressed.</text>
</comment>
<feature type="compositionally biased region" description="Polar residues" evidence="12">
    <location>
        <begin position="329"/>
        <end position="338"/>
    </location>
</feature>
<dbReference type="RefSeq" id="XP_007867003.1">
    <property type="nucleotide sequence ID" value="XM_007868812.1"/>
</dbReference>
<sequence length="383" mass="41979">MLSRGSGPLRRLPRAAVPLRQFSYSSRWLETKPQPTPGNAFHDPTLPPPSDASTDSSSPPSQSQPDAEASASSSAKPTAVDVAAAQERLRGWSESKAIALRKRADDLTASMLTTFSQLGSHLNKFTGYDEIEALKRRVVEQEARISEAREHARAAKKAHEDAVLQRSNSQREVNELLQRKSSWSDADVVRFTHLVREDHSHEQAEARAKAEAARAEEAVERAFSDLMQSILARYHEEQVWSDKIRSASTYGSLAALGLNVVVFVLAIALVEPWKRRRLAQTFEKKIEELEVENRNMIQGGMKELSQHLETQEQFLSHIAAMAAALPSVETPSTGLSTDDSLEGTPAEGVSTRTSSDQDIVTLAAATAVVAGIAGWVARSWYGS</sequence>
<evidence type="ECO:0000313" key="13">
    <source>
        <dbReference type="EMBL" id="EPQ54748.1"/>
    </source>
</evidence>
<evidence type="ECO:0000256" key="3">
    <source>
        <dbReference type="ARBA" id="ARBA00022792"/>
    </source>
</evidence>
<name>S7Q5I4_GLOTA</name>
<keyword evidence="8 10" id="KW-0472">Membrane</keyword>
<keyword evidence="6 11" id="KW-0175">Coiled coil</keyword>
<dbReference type="HOGENOM" id="CLU_025632_3_1_1"/>
<reference evidence="13 14" key="1">
    <citation type="journal article" date="2012" name="Science">
        <title>The Paleozoic origin of enzymatic lignin decomposition reconstructed from 31 fungal genomes.</title>
        <authorList>
            <person name="Floudas D."/>
            <person name="Binder M."/>
            <person name="Riley R."/>
            <person name="Barry K."/>
            <person name="Blanchette R.A."/>
            <person name="Henrissat B."/>
            <person name="Martinez A.T."/>
            <person name="Otillar R."/>
            <person name="Spatafora J.W."/>
            <person name="Yadav J.S."/>
            <person name="Aerts A."/>
            <person name="Benoit I."/>
            <person name="Boyd A."/>
            <person name="Carlson A."/>
            <person name="Copeland A."/>
            <person name="Coutinho P.M."/>
            <person name="de Vries R.P."/>
            <person name="Ferreira P."/>
            <person name="Findley K."/>
            <person name="Foster B."/>
            <person name="Gaskell J."/>
            <person name="Glotzer D."/>
            <person name="Gorecki P."/>
            <person name="Heitman J."/>
            <person name="Hesse C."/>
            <person name="Hori C."/>
            <person name="Igarashi K."/>
            <person name="Jurgens J.A."/>
            <person name="Kallen N."/>
            <person name="Kersten P."/>
            <person name="Kohler A."/>
            <person name="Kuees U."/>
            <person name="Kumar T.K.A."/>
            <person name="Kuo A."/>
            <person name="LaButti K."/>
            <person name="Larrondo L.F."/>
            <person name="Lindquist E."/>
            <person name="Ling A."/>
            <person name="Lombard V."/>
            <person name="Lucas S."/>
            <person name="Lundell T."/>
            <person name="Martin R."/>
            <person name="McLaughlin D.J."/>
            <person name="Morgenstern I."/>
            <person name="Morin E."/>
            <person name="Murat C."/>
            <person name="Nagy L.G."/>
            <person name="Nolan M."/>
            <person name="Ohm R.A."/>
            <person name="Patyshakuliyeva A."/>
            <person name="Rokas A."/>
            <person name="Ruiz-Duenas F.J."/>
            <person name="Sabat G."/>
            <person name="Salamov A."/>
            <person name="Samejima M."/>
            <person name="Schmutz J."/>
            <person name="Slot J.C."/>
            <person name="St John F."/>
            <person name="Stenlid J."/>
            <person name="Sun H."/>
            <person name="Sun S."/>
            <person name="Syed K."/>
            <person name="Tsang A."/>
            <person name="Wiebenga A."/>
            <person name="Young D."/>
            <person name="Pisabarro A."/>
            <person name="Eastwood D.C."/>
            <person name="Martin F."/>
            <person name="Cullen D."/>
            <person name="Grigoriev I.V."/>
            <person name="Hibbett D.S."/>
        </authorList>
    </citation>
    <scope>NUCLEOTIDE SEQUENCE [LARGE SCALE GENOMIC DNA]</scope>
    <source>
        <strain evidence="13 14">ATCC 11539</strain>
    </source>
</reference>
<keyword evidence="5 10" id="KW-1133">Transmembrane helix</keyword>
<dbReference type="PANTHER" id="PTHR31961">
    <property type="entry name" value="SENSITIVE TO HIGH EXPRESSION PROTEIN 9, MITOCHONDRIAL"/>
    <property type="match status" value="1"/>
</dbReference>
<evidence type="ECO:0000256" key="6">
    <source>
        <dbReference type="ARBA" id="ARBA00023054"/>
    </source>
</evidence>
<keyword evidence="3 10" id="KW-0999">Mitochondrion inner membrane</keyword>
<comment type="subcellular location">
    <subcellularLocation>
        <location evidence="10">Mitochondrion inner membrane</location>
        <topology evidence="10">Multi-pass membrane protein</topology>
    </subcellularLocation>
</comment>
<protein>
    <recommendedName>
        <fullName evidence="10">Sensitive to high expression protein 9, mitochondrial</fullName>
    </recommendedName>
</protein>
<feature type="region of interest" description="Disordered" evidence="12">
    <location>
        <begin position="23"/>
        <end position="82"/>
    </location>
</feature>
<accession>S7Q5I4</accession>
<evidence type="ECO:0000256" key="5">
    <source>
        <dbReference type="ARBA" id="ARBA00022989"/>
    </source>
</evidence>
<feature type="transmembrane region" description="Helical" evidence="10">
    <location>
        <begin position="359"/>
        <end position="377"/>
    </location>
</feature>
<dbReference type="KEGG" id="gtr:GLOTRDRAFT_111396"/>
<evidence type="ECO:0000256" key="12">
    <source>
        <dbReference type="SAM" id="MobiDB-lite"/>
    </source>
</evidence>
<dbReference type="OrthoDB" id="5595506at2759"/>
<dbReference type="GeneID" id="19299389"/>
<evidence type="ECO:0000256" key="9">
    <source>
        <dbReference type="ARBA" id="ARBA00024807"/>
    </source>
</evidence>
<organism evidence="13 14">
    <name type="scientific">Gloeophyllum trabeum (strain ATCC 11539 / FP-39264 / Madison 617)</name>
    <name type="common">Brown rot fungus</name>
    <dbReference type="NCBI Taxonomy" id="670483"/>
    <lineage>
        <taxon>Eukaryota</taxon>
        <taxon>Fungi</taxon>
        <taxon>Dikarya</taxon>
        <taxon>Basidiomycota</taxon>
        <taxon>Agaricomycotina</taxon>
        <taxon>Agaricomycetes</taxon>
        <taxon>Gloeophyllales</taxon>
        <taxon>Gloeophyllaceae</taxon>
        <taxon>Gloeophyllum</taxon>
    </lineage>
</organism>
<dbReference type="InterPro" id="IPR008839">
    <property type="entry name" value="MDM33_fungi"/>
</dbReference>
<dbReference type="OMA" id="GRYHEEQ"/>
<dbReference type="AlphaFoldDB" id="S7Q5I4"/>
<evidence type="ECO:0000256" key="10">
    <source>
        <dbReference type="RuleBase" id="RU364128"/>
    </source>
</evidence>
<comment type="similarity">
    <text evidence="1 10">Belongs to the SHE9 family.</text>
</comment>
<feature type="transmembrane region" description="Helical" evidence="10">
    <location>
        <begin position="250"/>
        <end position="270"/>
    </location>
</feature>